<sequence>MGEFIINRIKYYRNLLRITQKELSEGLSSSNYIYMLENGKKKLSMAMAVKLANRFNELSQEKGIILNIAAKDLLRTSEEIIEEHYTEEFEDLKKGKYDFEKFEKLLDKVTENKVINLMIKINRQIGENEYKENNCNLALKYFQNAFELMQSNSLQTETSIIKVEILNRIGTCHYKLFEYNLCIEYLKKAYKMYLDYNLHDDEVLGRILYNLALTVYDIENYEDAIMYLNSAIELKNISNVDKIKINILKANIYYKTKQKLESLMVYKEIEKYEKSYLVYYNMSIILRELGYKEESNEYIKKSMELQLDDSSEVTTNTLLQLSYMYRENKQYMESLRCLQKAIINAKRFLQVDKYVECYEGIFQSLKGMNRLREFEDYVEDILYEIDIYHENYKILYRITLLLFQYTSEISKLDIGLDIIKKIKGRNISYEKC</sequence>
<dbReference type="EMBL" id="JAAGPU010000014">
    <property type="protein sequence ID" value="NEU04952.1"/>
    <property type="molecule type" value="Genomic_DNA"/>
</dbReference>
<name>A0A6M0H5T1_9CLOT</name>
<comment type="caution">
    <text evidence="2">The sequence shown here is derived from an EMBL/GenBank/DDBJ whole genome shotgun (WGS) entry which is preliminary data.</text>
</comment>
<proteinExistence type="predicted"/>
<dbReference type="Pfam" id="PF01381">
    <property type="entry name" value="HTH_3"/>
    <property type="match status" value="1"/>
</dbReference>
<evidence type="ECO:0000259" key="1">
    <source>
        <dbReference type="PROSITE" id="PS50943"/>
    </source>
</evidence>
<protein>
    <submittedName>
        <fullName evidence="2">Tetratricopeptide repeat protein</fullName>
    </submittedName>
</protein>
<dbReference type="SUPFAM" id="SSF48452">
    <property type="entry name" value="TPR-like"/>
    <property type="match status" value="2"/>
</dbReference>
<reference evidence="2 3" key="1">
    <citation type="submission" date="2020-02" db="EMBL/GenBank/DDBJ databases">
        <title>Genome assembly of a novel Clostridium senegalense strain.</title>
        <authorList>
            <person name="Gupta T.B."/>
            <person name="Jauregui R."/>
            <person name="Maclean P."/>
            <person name="Nawarathana A."/>
            <person name="Brightwell G."/>
        </authorList>
    </citation>
    <scope>NUCLEOTIDE SEQUENCE [LARGE SCALE GENOMIC DNA]</scope>
    <source>
        <strain evidence="2 3">AGRFS4</strain>
    </source>
</reference>
<dbReference type="InterPro" id="IPR019734">
    <property type="entry name" value="TPR_rpt"/>
</dbReference>
<evidence type="ECO:0000313" key="3">
    <source>
        <dbReference type="Proteomes" id="UP000481872"/>
    </source>
</evidence>
<keyword evidence="3" id="KW-1185">Reference proteome</keyword>
<dbReference type="SMART" id="SM00028">
    <property type="entry name" value="TPR"/>
    <property type="match status" value="5"/>
</dbReference>
<gene>
    <name evidence="2" type="ORF">G3M99_08815</name>
</gene>
<dbReference type="SUPFAM" id="SSF47413">
    <property type="entry name" value="lambda repressor-like DNA-binding domains"/>
    <property type="match status" value="1"/>
</dbReference>
<dbReference type="Gene3D" id="1.25.40.10">
    <property type="entry name" value="Tetratricopeptide repeat domain"/>
    <property type="match status" value="2"/>
</dbReference>
<dbReference type="Pfam" id="PF13181">
    <property type="entry name" value="TPR_8"/>
    <property type="match status" value="1"/>
</dbReference>
<dbReference type="PROSITE" id="PS50943">
    <property type="entry name" value="HTH_CROC1"/>
    <property type="match status" value="1"/>
</dbReference>
<accession>A0A6M0H5T1</accession>
<organism evidence="2 3">
    <name type="scientific">Clostridium senegalense</name>
    <dbReference type="NCBI Taxonomy" id="1465809"/>
    <lineage>
        <taxon>Bacteria</taxon>
        <taxon>Bacillati</taxon>
        <taxon>Bacillota</taxon>
        <taxon>Clostridia</taxon>
        <taxon>Eubacteriales</taxon>
        <taxon>Clostridiaceae</taxon>
        <taxon>Clostridium</taxon>
    </lineage>
</organism>
<evidence type="ECO:0000313" key="2">
    <source>
        <dbReference type="EMBL" id="NEU04952.1"/>
    </source>
</evidence>
<dbReference type="CDD" id="cd00093">
    <property type="entry name" value="HTH_XRE"/>
    <property type="match status" value="1"/>
</dbReference>
<dbReference type="InterPro" id="IPR001387">
    <property type="entry name" value="Cro/C1-type_HTH"/>
</dbReference>
<dbReference type="InterPro" id="IPR010982">
    <property type="entry name" value="Lambda_DNA-bd_dom_sf"/>
</dbReference>
<dbReference type="RefSeq" id="WP_199869889.1">
    <property type="nucleotide sequence ID" value="NZ_JAAGPU010000014.1"/>
</dbReference>
<dbReference type="Gene3D" id="1.10.260.40">
    <property type="entry name" value="lambda repressor-like DNA-binding domains"/>
    <property type="match status" value="1"/>
</dbReference>
<dbReference type="GO" id="GO:0003677">
    <property type="term" value="F:DNA binding"/>
    <property type="evidence" value="ECO:0007669"/>
    <property type="project" value="InterPro"/>
</dbReference>
<feature type="domain" description="HTH cro/C1-type" evidence="1">
    <location>
        <begin position="9"/>
        <end position="62"/>
    </location>
</feature>
<dbReference type="InterPro" id="IPR011990">
    <property type="entry name" value="TPR-like_helical_dom_sf"/>
</dbReference>
<dbReference type="Proteomes" id="UP000481872">
    <property type="component" value="Unassembled WGS sequence"/>
</dbReference>
<dbReference type="SMART" id="SM00530">
    <property type="entry name" value="HTH_XRE"/>
    <property type="match status" value="1"/>
</dbReference>
<dbReference type="Pfam" id="PF13424">
    <property type="entry name" value="TPR_12"/>
    <property type="match status" value="1"/>
</dbReference>
<dbReference type="AlphaFoldDB" id="A0A6M0H5T1"/>